<comment type="caution">
    <text evidence="6">The sequence shown here is derived from an EMBL/GenBank/DDBJ whole genome shotgun (WGS) entry which is preliminary data.</text>
</comment>
<dbReference type="PANTHER" id="PTHR30136:SF24">
    <property type="entry name" value="HTH-TYPE TRANSCRIPTIONAL REPRESSOR ALLR"/>
    <property type="match status" value="1"/>
</dbReference>
<dbReference type="Gene3D" id="3.30.450.40">
    <property type="match status" value="1"/>
</dbReference>
<dbReference type="SUPFAM" id="SSF46785">
    <property type="entry name" value="Winged helix' DNA-binding domain"/>
    <property type="match status" value="1"/>
</dbReference>
<gene>
    <name evidence="6" type="ORF">DOK76_11745</name>
</gene>
<keyword evidence="3" id="KW-0804">Transcription</keyword>
<evidence type="ECO:0000256" key="3">
    <source>
        <dbReference type="ARBA" id="ARBA00023163"/>
    </source>
</evidence>
<name>A0ABS3HVG8_9ENTE</name>
<keyword evidence="7" id="KW-1185">Reference proteome</keyword>
<dbReference type="Proteomes" id="UP000664857">
    <property type="component" value="Unassembled WGS sequence"/>
</dbReference>
<keyword evidence="2" id="KW-0238">DNA-binding</keyword>
<dbReference type="InterPro" id="IPR036388">
    <property type="entry name" value="WH-like_DNA-bd_sf"/>
</dbReference>
<keyword evidence="1" id="KW-0805">Transcription regulation</keyword>
<evidence type="ECO:0000256" key="1">
    <source>
        <dbReference type="ARBA" id="ARBA00023015"/>
    </source>
</evidence>
<evidence type="ECO:0000313" key="6">
    <source>
        <dbReference type="EMBL" id="MBO0477748.1"/>
    </source>
</evidence>
<dbReference type="SUPFAM" id="SSF55781">
    <property type="entry name" value="GAF domain-like"/>
    <property type="match status" value="1"/>
</dbReference>
<dbReference type="InterPro" id="IPR050707">
    <property type="entry name" value="HTH_MetabolicPath_Reg"/>
</dbReference>
<dbReference type="RefSeq" id="WP_206968012.1">
    <property type="nucleotide sequence ID" value="NZ_JAFLVX010000035.1"/>
</dbReference>
<evidence type="ECO:0000259" key="5">
    <source>
        <dbReference type="PROSITE" id="PS51078"/>
    </source>
</evidence>
<dbReference type="InterPro" id="IPR036390">
    <property type="entry name" value="WH_DNA-bd_sf"/>
</dbReference>
<accession>A0ABS3HVG8</accession>
<dbReference type="SMART" id="SM00346">
    <property type="entry name" value="HTH_ICLR"/>
    <property type="match status" value="1"/>
</dbReference>
<dbReference type="PROSITE" id="PS51077">
    <property type="entry name" value="HTH_ICLR"/>
    <property type="match status" value="1"/>
</dbReference>
<evidence type="ECO:0000313" key="7">
    <source>
        <dbReference type="Proteomes" id="UP000664857"/>
    </source>
</evidence>
<evidence type="ECO:0000259" key="4">
    <source>
        <dbReference type="PROSITE" id="PS51077"/>
    </source>
</evidence>
<dbReference type="Pfam" id="PF01614">
    <property type="entry name" value="IclR_C"/>
    <property type="match status" value="1"/>
</dbReference>
<reference evidence="6 7" key="1">
    <citation type="submission" date="2021-03" db="EMBL/GenBank/DDBJ databases">
        <title>Enterococcal diversity collection.</title>
        <authorList>
            <person name="Gilmore M.S."/>
            <person name="Schwartzman J."/>
            <person name="Van Tyne D."/>
            <person name="Martin M."/>
            <person name="Earl A.M."/>
            <person name="Manson A.L."/>
            <person name="Straub T."/>
            <person name="Salamzade R."/>
            <person name="Saavedra J."/>
            <person name="Lebreton F."/>
            <person name="Prichula J."/>
            <person name="Schaufler K."/>
            <person name="Gaca A."/>
            <person name="Sgardioli B."/>
            <person name="Wagenaar J."/>
            <person name="Strong T."/>
        </authorList>
    </citation>
    <scope>NUCLEOTIDE SEQUENCE [LARGE SCALE GENOMIC DNA]</scope>
    <source>
        <strain evidence="6 7">DIV0080</strain>
    </source>
</reference>
<dbReference type="InterPro" id="IPR005471">
    <property type="entry name" value="Tscrpt_reg_IclR_N"/>
</dbReference>
<dbReference type="Pfam" id="PF09339">
    <property type="entry name" value="HTH_IclR"/>
    <property type="match status" value="1"/>
</dbReference>
<organism evidence="6 7">
    <name type="scientific">Candidatus Vagococcus giribetii</name>
    <dbReference type="NCBI Taxonomy" id="2230876"/>
    <lineage>
        <taxon>Bacteria</taxon>
        <taxon>Bacillati</taxon>
        <taxon>Bacillota</taxon>
        <taxon>Bacilli</taxon>
        <taxon>Lactobacillales</taxon>
        <taxon>Enterococcaceae</taxon>
        <taxon>Vagococcus</taxon>
    </lineage>
</organism>
<feature type="domain" description="HTH iclR-type" evidence="4">
    <location>
        <begin position="8"/>
        <end position="70"/>
    </location>
</feature>
<evidence type="ECO:0000256" key="2">
    <source>
        <dbReference type="ARBA" id="ARBA00023125"/>
    </source>
</evidence>
<feature type="domain" description="IclR-ED" evidence="5">
    <location>
        <begin position="71"/>
        <end position="254"/>
    </location>
</feature>
<proteinExistence type="predicted"/>
<protein>
    <submittedName>
        <fullName evidence="6">IclR family transcriptional regulator</fullName>
    </submittedName>
</protein>
<dbReference type="PANTHER" id="PTHR30136">
    <property type="entry name" value="HELIX-TURN-HELIX TRANSCRIPTIONAL REGULATOR, ICLR FAMILY"/>
    <property type="match status" value="1"/>
</dbReference>
<dbReference type="PROSITE" id="PS51078">
    <property type="entry name" value="ICLR_ED"/>
    <property type="match status" value="1"/>
</dbReference>
<dbReference type="InterPro" id="IPR029016">
    <property type="entry name" value="GAF-like_dom_sf"/>
</dbReference>
<dbReference type="InterPro" id="IPR014757">
    <property type="entry name" value="Tscrpt_reg_IclR_C"/>
</dbReference>
<dbReference type="Gene3D" id="1.10.10.10">
    <property type="entry name" value="Winged helix-like DNA-binding domain superfamily/Winged helix DNA-binding domain"/>
    <property type="match status" value="1"/>
</dbReference>
<sequence>MSQPKPYGTVLIKAAKILDYLADSTGNVTLKEIASASELTTSTTLKILDTLILIGYVSKDEKNKTYFLGSALVKYGQVYSKNSMLKNIAEASLENLQAEVDETIHLGMVQNNQLIYIDKLEPKKQSIYMSSKVGSTRPLYSTGMGKIFLANFDEDQLEHYFSKVPLEAYTENTITNKFLMMKELEKIQETSIAFDNEEMEKDCFCIAMPIINKQNNLEGSFSVSMPKFRATEDTINKTIQKMTEAKKNIETNLN</sequence>
<dbReference type="EMBL" id="JAFLVX010000035">
    <property type="protein sequence ID" value="MBO0477748.1"/>
    <property type="molecule type" value="Genomic_DNA"/>
</dbReference>